<name>A0A816AZ46_9BILA</name>
<evidence type="ECO:0000313" key="6">
    <source>
        <dbReference type="Proteomes" id="UP000663855"/>
    </source>
</evidence>
<organism evidence="3 6">
    <name type="scientific">Rotaria magnacalcarata</name>
    <dbReference type="NCBI Taxonomy" id="392030"/>
    <lineage>
        <taxon>Eukaryota</taxon>
        <taxon>Metazoa</taxon>
        <taxon>Spiralia</taxon>
        <taxon>Gnathifera</taxon>
        <taxon>Rotifera</taxon>
        <taxon>Eurotatoria</taxon>
        <taxon>Bdelloidea</taxon>
        <taxon>Philodinida</taxon>
        <taxon>Philodinidae</taxon>
        <taxon>Rotaria</taxon>
    </lineage>
</organism>
<keyword evidence="2" id="KW-0732">Signal</keyword>
<gene>
    <name evidence="3" type="ORF">CJN711_LOCUS35311</name>
    <name evidence="4" type="ORF">MBJ925_LOCUS21006</name>
    <name evidence="5" type="ORF">SMN809_LOCUS26038</name>
</gene>
<evidence type="ECO:0000313" key="4">
    <source>
        <dbReference type="EMBL" id="CAF2093461.1"/>
    </source>
</evidence>
<keyword evidence="1" id="KW-0472">Membrane</keyword>
<feature type="signal peptide" evidence="2">
    <location>
        <begin position="1"/>
        <end position="18"/>
    </location>
</feature>
<keyword evidence="1" id="KW-0812">Transmembrane</keyword>
<feature type="chain" id="PRO_5035608861" evidence="2">
    <location>
        <begin position="19"/>
        <end position="302"/>
    </location>
</feature>
<dbReference type="AlphaFoldDB" id="A0A816AZ46"/>
<dbReference type="EMBL" id="CAJNRE010010591">
    <property type="protein sequence ID" value="CAF2093461.1"/>
    <property type="molecule type" value="Genomic_DNA"/>
</dbReference>
<dbReference type="Proteomes" id="UP000663855">
    <property type="component" value="Unassembled WGS sequence"/>
</dbReference>
<protein>
    <submittedName>
        <fullName evidence="3">Uncharacterized protein</fullName>
    </submittedName>
</protein>
<evidence type="ECO:0000256" key="2">
    <source>
        <dbReference type="SAM" id="SignalP"/>
    </source>
</evidence>
<dbReference type="Proteomes" id="UP000663824">
    <property type="component" value="Unassembled WGS sequence"/>
</dbReference>
<evidence type="ECO:0000313" key="3">
    <source>
        <dbReference type="EMBL" id="CAF1601961.1"/>
    </source>
</evidence>
<accession>A0A816AZ46</accession>
<dbReference type="Proteomes" id="UP000676336">
    <property type="component" value="Unassembled WGS sequence"/>
</dbReference>
<dbReference type="EMBL" id="CAJNOV010017184">
    <property type="protein sequence ID" value="CAF1601961.1"/>
    <property type="molecule type" value="Genomic_DNA"/>
</dbReference>
<sequence>MLLNSIFLFIIQINYSLCFWKNSKKTLEDYTIDIFFTNTLTIIRCNPSERHVLRDITIEAIGHIKCSNWQSFLPDDQIEYITLLEWLYTTIKCDKKKLKIKEEKTYFEIKHKAKNAFKKNPLKLIRVGSTDSSELHWKDDDFQLYFKHPPRKLSINKTEQTEDDFLVDIYSFKGRPILCRERYIPAQQPCSDDNQHQNVSYICYYKVGVAEPPTVAEMEKEIKTLPHDINLDENSIVDLYMNKKPKKKSSGNILFMIIIGSSIIIFIIAGISVYCCCCGGQSENEKKIQRINSNTSTISNSS</sequence>
<evidence type="ECO:0000313" key="5">
    <source>
        <dbReference type="EMBL" id="CAF4299570.1"/>
    </source>
</evidence>
<keyword evidence="1" id="KW-1133">Transmembrane helix</keyword>
<reference evidence="3" key="1">
    <citation type="submission" date="2021-02" db="EMBL/GenBank/DDBJ databases">
        <authorList>
            <person name="Nowell W R."/>
        </authorList>
    </citation>
    <scope>NUCLEOTIDE SEQUENCE</scope>
</reference>
<dbReference type="EMBL" id="CAJOBI010035971">
    <property type="protein sequence ID" value="CAF4299570.1"/>
    <property type="molecule type" value="Genomic_DNA"/>
</dbReference>
<proteinExistence type="predicted"/>
<feature type="transmembrane region" description="Helical" evidence="1">
    <location>
        <begin position="253"/>
        <end position="274"/>
    </location>
</feature>
<evidence type="ECO:0000256" key="1">
    <source>
        <dbReference type="SAM" id="Phobius"/>
    </source>
</evidence>
<comment type="caution">
    <text evidence="3">The sequence shown here is derived from an EMBL/GenBank/DDBJ whole genome shotgun (WGS) entry which is preliminary data.</text>
</comment>